<evidence type="ECO:0000313" key="3">
    <source>
        <dbReference type="Proteomes" id="UP000183810"/>
    </source>
</evidence>
<sequence length="90" mass="10004">MEAGQSPVIDDLVLRWRCDPGPIPHGVALTVVSIWFDLRPHIAAPSRNHWYSTHHLVVIDADNEVVVGIGRPLHRKPGRNPAPTPAAPRW</sequence>
<reference evidence="2" key="1">
    <citation type="submission" date="2016-11" db="EMBL/GenBank/DDBJ databases">
        <authorList>
            <person name="Jaros S."/>
            <person name="Januszkiewicz K."/>
            <person name="Wedrychowicz H."/>
        </authorList>
    </citation>
    <scope>NUCLEOTIDE SEQUENCE [LARGE SCALE GENOMIC DNA]</scope>
    <source>
        <strain evidence="2">Y48</strain>
    </source>
</reference>
<feature type="region of interest" description="Disordered" evidence="1">
    <location>
        <begin position="71"/>
        <end position="90"/>
    </location>
</feature>
<dbReference type="EMBL" id="CP018082">
    <property type="protein sequence ID" value="APE37042.1"/>
    <property type="molecule type" value="Genomic_DNA"/>
</dbReference>
<gene>
    <name evidence="2" type="ORF">BOX37_27425</name>
</gene>
<dbReference type="KEGG" id="nsl:BOX37_27425"/>
<feature type="compositionally biased region" description="Pro residues" evidence="1">
    <location>
        <begin position="80"/>
        <end position="90"/>
    </location>
</feature>
<proteinExistence type="predicted"/>
<keyword evidence="3" id="KW-1185">Reference proteome</keyword>
<organism evidence="2 3">
    <name type="scientific">Nocardia mangyaensis</name>
    <dbReference type="NCBI Taxonomy" id="2213200"/>
    <lineage>
        <taxon>Bacteria</taxon>
        <taxon>Bacillati</taxon>
        <taxon>Actinomycetota</taxon>
        <taxon>Actinomycetes</taxon>
        <taxon>Mycobacteriales</taxon>
        <taxon>Nocardiaceae</taxon>
        <taxon>Nocardia</taxon>
    </lineage>
</organism>
<dbReference type="AlphaFoldDB" id="A0A1J0VYG2"/>
<accession>A0A1J0VYG2</accession>
<evidence type="ECO:0000313" key="2">
    <source>
        <dbReference type="EMBL" id="APE37042.1"/>
    </source>
</evidence>
<name>A0A1J0VYG2_9NOCA</name>
<evidence type="ECO:0000256" key="1">
    <source>
        <dbReference type="SAM" id="MobiDB-lite"/>
    </source>
</evidence>
<protein>
    <submittedName>
        <fullName evidence="2">Uncharacterized protein</fullName>
    </submittedName>
</protein>
<dbReference type="Proteomes" id="UP000183810">
    <property type="component" value="Chromosome"/>
</dbReference>